<dbReference type="InterPro" id="IPR019496">
    <property type="entry name" value="NUFIP1_cons_dom"/>
</dbReference>
<feature type="domain" description="FMR1-interacting protein 1 conserved" evidence="2">
    <location>
        <begin position="195"/>
        <end position="246"/>
    </location>
</feature>
<sequence length="361" mass="42787">MNGQNVNNNESQNGSASYYPLQPQYMQYYSNQQMNQPNQYVLPIVNQQMGMNYAVPQQYFQHPHQHQQQYQQNWYGVNQVQPSYVDVTKSSKINYDDEDDEEEEDEVEEEDTYEQQKSNVEINTRGETEPVVAGKISVNLPEHYYVSDVEQSDPPACELTRSRNTEEEKDEDEDEEDEKASVAEVINEKVFKDAHEADVCIPGTSIVLKTEEDIEKWKEERKKMWLIKISNNKDMYRKKFNIKEDELHHNPLQESKKERNFIQSIQNQVKRFNNRPNLTVGLRQRILKEENAKILDFIKELGDANHLKYELTEEEKIVLFGSKDRKTDNGRRLNGRYDRQSNQRNNYSTQNYPRKRPIEEV</sequence>
<evidence type="ECO:0000256" key="1">
    <source>
        <dbReference type="SAM" id="MobiDB-lite"/>
    </source>
</evidence>
<feature type="compositionally biased region" description="Acidic residues" evidence="1">
    <location>
        <begin position="167"/>
        <end position="178"/>
    </location>
</feature>
<name>A0A0A8LA25_9SACH</name>
<feature type="compositionally biased region" description="Acidic residues" evidence="1">
    <location>
        <begin position="96"/>
        <end position="113"/>
    </location>
</feature>
<dbReference type="AlphaFoldDB" id="A0A0A8LA25"/>
<gene>
    <name evidence="3" type="ORF">KLDO_g3223</name>
</gene>
<feature type="compositionally biased region" description="Polar residues" evidence="1">
    <location>
        <begin position="342"/>
        <end position="352"/>
    </location>
</feature>
<feature type="region of interest" description="Disordered" evidence="1">
    <location>
        <begin position="147"/>
        <end position="179"/>
    </location>
</feature>
<dbReference type="Gene3D" id="6.10.250.1790">
    <property type="match status" value="1"/>
</dbReference>
<feature type="region of interest" description="Disordered" evidence="1">
    <location>
        <begin position="90"/>
        <end position="117"/>
    </location>
</feature>
<protein>
    <submittedName>
        <fullName evidence="3">WGS project CCBQ000000000 data, contig 00011</fullName>
    </submittedName>
</protein>
<feature type="region of interest" description="Disordered" evidence="1">
    <location>
        <begin position="328"/>
        <end position="361"/>
    </location>
</feature>
<keyword evidence="4" id="KW-1185">Reference proteome</keyword>
<reference evidence="3 4" key="1">
    <citation type="submission" date="2014-03" db="EMBL/GenBank/DDBJ databases">
        <title>The genome of Kluyveromyces dobzhanskii.</title>
        <authorList>
            <person name="Nystedt B."/>
            <person name="Astrom S."/>
        </authorList>
    </citation>
    <scope>NUCLEOTIDE SEQUENCE [LARGE SCALE GENOMIC DNA]</scope>
    <source>
        <strain evidence="3 4">CBS 2104</strain>
    </source>
</reference>
<organism evidence="3 4">
    <name type="scientific">Kluyveromyces dobzhanskii CBS 2104</name>
    <dbReference type="NCBI Taxonomy" id="1427455"/>
    <lineage>
        <taxon>Eukaryota</taxon>
        <taxon>Fungi</taxon>
        <taxon>Dikarya</taxon>
        <taxon>Ascomycota</taxon>
        <taxon>Saccharomycotina</taxon>
        <taxon>Saccharomycetes</taxon>
        <taxon>Saccharomycetales</taxon>
        <taxon>Saccharomycetaceae</taxon>
        <taxon>Kluyveromyces</taxon>
    </lineage>
</organism>
<proteinExistence type="predicted"/>
<evidence type="ECO:0000313" key="4">
    <source>
        <dbReference type="Proteomes" id="UP000031516"/>
    </source>
</evidence>
<dbReference type="OrthoDB" id="273070at2759"/>
<accession>A0A0A8LA25</accession>
<evidence type="ECO:0000259" key="2">
    <source>
        <dbReference type="Pfam" id="PF10453"/>
    </source>
</evidence>
<dbReference type="EMBL" id="CCBQ010000042">
    <property type="protein sequence ID" value="CDO94973.1"/>
    <property type="molecule type" value="Genomic_DNA"/>
</dbReference>
<feature type="compositionally biased region" description="Basic and acidic residues" evidence="1">
    <location>
        <begin position="328"/>
        <end position="341"/>
    </location>
</feature>
<evidence type="ECO:0000313" key="3">
    <source>
        <dbReference type="EMBL" id="CDO94973.1"/>
    </source>
</evidence>
<dbReference type="Proteomes" id="UP000031516">
    <property type="component" value="Unassembled WGS sequence"/>
</dbReference>
<dbReference type="Pfam" id="PF10453">
    <property type="entry name" value="NUFIP1"/>
    <property type="match status" value="1"/>
</dbReference>
<comment type="caution">
    <text evidence="3">The sequence shown here is derived from an EMBL/GenBank/DDBJ whole genome shotgun (WGS) entry which is preliminary data.</text>
</comment>